<protein>
    <submittedName>
        <fullName evidence="7">Uncharacterized protein</fullName>
    </submittedName>
</protein>
<evidence type="ECO:0000256" key="6">
    <source>
        <dbReference type="SAM" id="Phobius"/>
    </source>
</evidence>
<comment type="similarity">
    <text evidence="2">Belongs to the cytochrome c oxidase VIIa family.</text>
</comment>
<dbReference type="Gene3D" id="4.10.91.10">
    <property type="entry name" value="Cytochrome c oxidase, subunit VIIa"/>
    <property type="match status" value="1"/>
</dbReference>
<keyword evidence="3" id="KW-0999">Mitochondrion inner membrane</keyword>
<evidence type="ECO:0000256" key="4">
    <source>
        <dbReference type="ARBA" id="ARBA00023128"/>
    </source>
</evidence>
<sequence length="127" mass="14577">MVMEARLLMRAPLALRLLQHQRTIPTARLFVRHESYASSVNPQPPLNKPFSASQVIDLNQGPTGPVSPKIKQLQEFYQTPNGYPIWYKTGWDRLFFWVTAILTVYCSLNAFYMLYGFSNPKPVKKSG</sequence>
<dbReference type="EMBL" id="MTYJ01000381">
    <property type="protein sequence ID" value="OWA54203.1"/>
    <property type="molecule type" value="Genomic_DNA"/>
</dbReference>
<dbReference type="GO" id="GO:0005743">
    <property type="term" value="C:mitochondrial inner membrane"/>
    <property type="evidence" value="ECO:0007669"/>
    <property type="project" value="UniProtKB-SubCell"/>
</dbReference>
<keyword evidence="6" id="KW-0812">Transmembrane</keyword>
<evidence type="ECO:0000256" key="2">
    <source>
        <dbReference type="ARBA" id="ARBA00009331"/>
    </source>
</evidence>
<evidence type="ECO:0000313" key="7">
    <source>
        <dbReference type="EMBL" id="OWA54203.1"/>
    </source>
</evidence>
<keyword evidence="6" id="KW-1133">Transmembrane helix</keyword>
<feature type="transmembrane region" description="Helical" evidence="6">
    <location>
        <begin position="94"/>
        <end position="115"/>
    </location>
</feature>
<evidence type="ECO:0000256" key="3">
    <source>
        <dbReference type="ARBA" id="ARBA00022792"/>
    </source>
</evidence>
<gene>
    <name evidence="7" type="ORF">BV898_18615</name>
</gene>
<dbReference type="OrthoDB" id="10064638at2759"/>
<dbReference type="Proteomes" id="UP000192578">
    <property type="component" value="Unassembled WGS sequence"/>
</dbReference>
<comment type="subcellular location">
    <subcellularLocation>
        <location evidence="1">Mitochondrion inner membrane</location>
    </subcellularLocation>
</comment>
<comment type="caution">
    <text evidence="7">The sequence shown here is derived from an EMBL/GenBank/DDBJ whole genome shotgun (WGS) entry which is preliminary data.</text>
</comment>
<name>A0A9X6NKA6_HYPEX</name>
<dbReference type="InterPro" id="IPR036539">
    <property type="entry name" value="Cyt_c_oxidase_su7a_sf"/>
</dbReference>
<evidence type="ECO:0000256" key="1">
    <source>
        <dbReference type="ARBA" id="ARBA00004273"/>
    </source>
</evidence>
<evidence type="ECO:0000256" key="5">
    <source>
        <dbReference type="ARBA" id="ARBA00023136"/>
    </source>
</evidence>
<reference evidence="8" key="1">
    <citation type="submission" date="2017-01" db="EMBL/GenBank/DDBJ databases">
        <title>Comparative genomics of anhydrobiosis in the tardigrade Hypsibius dujardini.</title>
        <authorList>
            <person name="Yoshida Y."/>
            <person name="Koutsovoulos G."/>
            <person name="Laetsch D."/>
            <person name="Stevens L."/>
            <person name="Kumar S."/>
            <person name="Horikawa D."/>
            <person name="Ishino K."/>
            <person name="Komine S."/>
            <person name="Tomita M."/>
            <person name="Blaxter M."/>
            <person name="Arakawa K."/>
        </authorList>
    </citation>
    <scope>NUCLEOTIDE SEQUENCE [LARGE SCALE GENOMIC DNA]</scope>
    <source>
        <strain evidence="8">Z151</strain>
    </source>
</reference>
<keyword evidence="4" id="KW-0496">Mitochondrion</keyword>
<organism evidence="7 8">
    <name type="scientific">Hypsibius exemplaris</name>
    <name type="common">Freshwater tardigrade</name>
    <dbReference type="NCBI Taxonomy" id="2072580"/>
    <lineage>
        <taxon>Eukaryota</taxon>
        <taxon>Metazoa</taxon>
        <taxon>Ecdysozoa</taxon>
        <taxon>Tardigrada</taxon>
        <taxon>Eutardigrada</taxon>
        <taxon>Parachela</taxon>
        <taxon>Hypsibioidea</taxon>
        <taxon>Hypsibiidae</taxon>
        <taxon>Hypsibius</taxon>
    </lineage>
</organism>
<dbReference type="GO" id="GO:0045277">
    <property type="term" value="C:respiratory chain complex IV"/>
    <property type="evidence" value="ECO:0007669"/>
    <property type="project" value="InterPro"/>
</dbReference>
<keyword evidence="5 6" id="KW-0472">Membrane</keyword>
<dbReference type="GO" id="GO:0006123">
    <property type="term" value="P:mitochondrial electron transport, cytochrome c to oxygen"/>
    <property type="evidence" value="ECO:0007669"/>
    <property type="project" value="InterPro"/>
</dbReference>
<dbReference type="SUPFAM" id="SSF81419">
    <property type="entry name" value="Mitochondrial cytochrome c oxidase subunit VIIa"/>
    <property type="match status" value="1"/>
</dbReference>
<keyword evidence="8" id="KW-1185">Reference proteome</keyword>
<proteinExistence type="inferred from homology"/>
<evidence type="ECO:0000313" key="8">
    <source>
        <dbReference type="Proteomes" id="UP000192578"/>
    </source>
</evidence>
<accession>A0A9X6NKA6</accession>
<dbReference type="AlphaFoldDB" id="A0A9X6NKA6"/>